<keyword evidence="1" id="KW-0863">Zinc-finger</keyword>
<evidence type="ECO:0000259" key="2">
    <source>
        <dbReference type="PROSITE" id="PS50158"/>
    </source>
</evidence>
<evidence type="ECO:0000313" key="3">
    <source>
        <dbReference type="EMBL" id="KAL0278103.1"/>
    </source>
</evidence>
<organism evidence="3">
    <name type="scientific">Menopon gallinae</name>
    <name type="common">poultry shaft louse</name>
    <dbReference type="NCBI Taxonomy" id="328185"/>
    <lineage>
        <taxon>Eukaryota</taxon>
        <taxon>Metazoa</taxon>
        <taxon>Ecdysozoa</taxon>
        <taxon>Arthropoda</taxon>
        <taxon>Hexapoda</taxon>
        <taxon>Insecta</taxon>
        <taxon>Pterygota</taxon>
        <taxon>Neoptera</taxon>
        <taxon>Paraneoptera</taxon>
        <taxon>Psocodea</taxon>
        <taxon>Troctomorpha</taxon>
        <taxon>Phthiraptera</taxon>
        <taxon>Amblycera</taxon>
        <taxon>Menoponidae</taxon>
        <taxon>Menopon</taxon>
    </lineage>
</organism>
<dbReference type="GO" id="GO:0003676">
    <property type="term" value="F:nucleic acid binding"/>
    <property type="evidence" value="ECO:0007669"/>
    <property type="project" value="InterPro"/>
</dbReference>
<dbReference type="EMBL" id="JARGDH010000001">
    <property type="protein sequence ID" value="KAL0278103.1"/>
    <property type="molecule type" value="Genomic_DNA"/>
</dbReference>
<protein>
    <recommendedName>
        <fullName evidence="2">CCHC-type domain-containing protein</fullName>
    </recommendedName>
</protein>
<dbReference type="PROSITE" id="PS50158">
    <property type="entry name" value="ZF_CCHC"/>
    <property type="match status" value="1"/>
</dbReference>
<keyword evidence="1" id="KW-0479">Metal-binding</keyword>
<feature type="domain" description="CCHC-type" evidence="2">
    <location>
        <begin position="67"/>
        <end position="83"/>
    </location>
</feature>
<sequence length="294" mass="32913">MRRGRETRVVATGVEFIGCNEGPFRFRLVHNEMSCPEALKKLESQTAGKLHIGYTRCRFERHVSVLRCFKCTGFGHKAADCRRPEEEPSERKKHTDSGKCCSCVLKAIAGKKKELKADTLSLTQTRQAIEAVAHRTFDACCPVLMALRERYSTRYNYGNKALSGVPPQRGSICRKDVSLLFSKSRLTFEPVTAEDCFIAGSTGDVLIVAGYFSPKAETMQIDKNSEHLESHQEKQNHPHRRLQLPLQSLGRCSGEAKHQEQKNSRHSCYATITGCRTNTASQRSTITTTAVKST</sequence>
<comment type="caution">
    <text evidence="3">The sequence shown here is derived from an EMBL/GenBank/DDBJ whole genome shotgun (WGS) entry which is preliminary data.</text>
</comment>
<keyword evidence="1" id="KW-0862">Zinc</keyword>
<dbReference type="InterPro" id="IPR001878">
    <property type="entry name" value="Znf_CCHC"/>
</dbReference>
<gene>
    <name evidence="3" type="ORF">PYX00_000015</name>
</gene>
<proteinExistence type="predicted"/>
<dbReference type="AlphaFoldDB" id="A0AAW2I8V4"/>
<evidence type="ECO:0000256" key="1">
    <source>
        <dbReference type="PROSITE-ProRule" id="PRU00047"/>
    </source>
</evidence>
<dbReference type="GO" id="GO:0008270">
    <property type="term" value="F:zinc ion binding"/>
    <property type="evidence" value="ECO:0007669"/>
    <property type="project" value="UniProtKB-KW"/>
</dbReference>
<accession>A0AAW2I8V4</accession>
<reference evidence="3" key="1">
    <citation type="journal article" date="2024" name="Gigascience">
        <title>Chromosome-level genome of the poultry shaft louse Menopon gallinae provides insight into the host-switching and adaptive evolution of parasitic lice.</title>
        <authorList>
            <person name="Xu Y."/>
            <person name="Ma L."/>
            <person name="Liu S."/>
            <person name="Liang Y."/>
            <person name="Liu Q."/>
            <person name="He Z."/>
            <person name="Tian L."/>
            <person name="Duan Y."/>
            <person name="Cai W."/>
            <person name="Li H."/>
            <person name="Song F."/>
        </authorList>
    </citation>
    <scope>NUCLEOTIDE SEQUENCE</scope>
    <source>
        <strain evidence="3">Cailab_2023a</strain>
    </source>
</reference>
<name>A0AAW2I8V4_9NEOP</name>